<keyword evidence="4" id="KW-0333">Golgi apparatus</keyword>
<feature type="region of interest" description="Disordered" evidence="7">
    <location>
        <begin position="43"/>
        <end position="91"/>
    </location>
</feature>
<sequence length="121" mass="13445">MSWLTDLAGKAENLLNKIDQNAAVVLKDTTLINEQLQDVIWKSKPTGWKQEGDEVSSSYNQMQISSPPRSAPSGSASPARKPSPNRSEITFQKKNYEDDLLSFLNSSDTILVNNFEKEITG</sequence>
<keyword evidence="8" id="KW-1185">Reference proteome</keyword>
<dbReference type="GO" id="GO:0031985">
    <property type="term" value="C:Golgi cisterna"/>
    <property type="evidence" value="ECO:0007669"/>
    <property type="project" value="TreeGrafter"/>
</dbReference>
<dbReference type="KEGG" id="foc:127750992"/>
<comment type="subcellular location">
    <subcellularLocation>
        <location evidence="1">Golgi apparatus membrane</location>
        <topology evidence="1">Single-pass type IV membrane protein</topology>
    </subcellularLocation>
</comment>
<feature type="compositionally biased region" description="Low complexity" evidence="7">
    <location>
        <begin position="65"/>
        <end position="84"/>
    </location>
</feature>
<keyword evidence="2" id="KW-0812">Transmembrane</keyword>
<evidence type="ECO:0000256" key="3">
    <source>
        <dbReference type="ARBA" id="ARBA00022989"/>
    </source>
</evidence>
<evidence type="ECO:0000313" key="8">
    <source>
        <dbReference type="Proteomes" id="UP000504606"/>
    </source>
</evidence>
<dbReference type="GeneID" id="127750992"/>
<dbReference type="InterPro" id="IPR019177">
    <property type="entry name" value="Golgin_subfamily_A_member_5"/>
</dbReference>
<keyword evidence="5" id="KW-0175">Coiled coil</keyword>
<dbReference type="Proteomes" id="UP000504606">
    <property type="component" value="Unplaced"/>
</dbReference>
<accession>A0A9C6X621</accession>
<gene>
    <name evidence="9" type="primary">LOC127750992</name>
</gene>
<proteinExistence type="predicted"/>
<dbReference type="AlphaFoldDB" id="A0A9C6X621"/>
<dbReference type="GO" id="GO:0007030">
    <property type="term" value="P:Golgi organization"/>
    <property type="evidence" value="ECO:0007669"/>
    <property type="project" value="InterPro"/>
</dbReference>
<protein>
    <submittedName>
        <fullName evidence="9">Golgin subfamily A member 5-like</fullName>
    </submittedName>
</protein>
<dbReference type="PANTHER" id="PTHR13815">
    <property type="entry name" value="GOLGIN-84"/>
    <property type="match status" value="1"/>
</dbReference>
<evidence type="ECO:0000256" key="6">
    <source>
        <dbReference type="ARBA" id="ARBA00023136"/>
    </source>
</evidence>
<organism evidence="8 9">
    <name type="scientific">Frankliniella occidentalis</name>
    <name type="common">Western flower thrips</name>
    <name type="synonym">Euthrips occidentalis</name>
    <dbReference type="NCBI Taxonomy" id="133901"/>
    <lineage>
        <taxon>Eukaryota</taxon>
        <taxon>Metazoa</taxon>
        <taxon>Ecdysozoa</taxon>
        <taxon>Arthropoda</taxon>
        <taxon>Hexapoda</taxon>
        <taxon>Insecta</taxon>
        <taxon>Pterygota</taxon>
        <taxon>Neoptera</taxon>
        <taxon>Paraneoptera</taxon>
        <taxon>Thysanoptera</taxon>
        <taxon>Terebrantia</taxon>
        <taxon>Thripoidea</taxon>
        <taxon>Thripidae</taxon>
        <taxon>Frankliniella</taxon>
    </lineage>
</organism>
<evidence type="ECO:0000256" key="7">
    <source>
        <dbReference type="SAM" id="MobiDB-lite"/>
    </source>
</evidence>
<evidence type="ECO:0000256" key="2">
    <source>
        <dbReference type="ARBA" id="ARBA00022692"/>
    </source>
</evidence>
<evidence type="ECO:0000256" key="5">
    <source>
        <dbReference type="ARBA" id="ARBA00023054"/>
    </source>
</evidence>
<dbReference type="PANTHER" id="PTHR13815:SF7">
    <property type="entry name" value="GOLGIN SUBFAMILY A MEMBER 5"/>
    <property type="match status" value="1"/>
</dbReference>
<keyword evidence="3" id="KW-1133">Transmembrane helix</keyword>
<dbReference type="RefSeq" id="XP_052129805.1">
    <property type="nucleotide sequence ID" value="XM_052273845.1"/>
</dbReference>
<dbReference type="GO" id="GO:0000139">
    <property type="term" value="C:Golgi membrane"/>
    <property type="evidence" value="ECO:0007669"/>
    <property type="project" value="UniProtKB-SubCell"/>
</dbReference>
<evidence type="ECO:0000256" key="4">
    <source>
        <dbReference type="ARBA" id="ARBA00023034"/>
    </source>
</evidence>
<evidence type="ECO:0000313" key="9">
    <source>
        <dbReference type="RefSeq" id="XP_052129805.1"/>
    </source>
</evidence>
<keyword evidence="6" id="KW-0472">Membrane</keyword>
<reference evidence="9" key="1">
    <citation type="submission" date="2025-08" db="UniProtKB">
        <authorList>
            <consortium name="RefSeq"/>
        </authorList>
    </citation>
    <scope>IDENTIFICATION</scope>
    <source>
        <tissue evidence="9">Whole organism</tissue>
    </source>
</reference>
<evidence type="ECO:0000256" key="1">
    <source>
        <dbReference type="ARBA" id="ARBA00004409"/>
    </source>
</evidence>
<dbReference type="OrthoDB" id="248903at2759"/>
<name>A0A9C6X621_FRAOC</name>
<feature type="compositionally biased region" description="Polar residues" evidence="7">
    <location>
        <begin position="55"/>
        <end position="64"/>
    </location>
</feature>
<dbReference type="GO" id="GO:0000301">
    <property type="term" value="P:retrograde transport, vesicle recycling within Golgi"/>
    <property type="evidence" value="ECO:0007669"/>
    <property type="project" value="TreeGrafter"/>
</dbReference>